<feature type="region of interest" description="Disordered" evidence="1">
    <location>
        <begin position="1"/>
        <end position="87"/>
    </location>
</feature>
<evidence type="ECO:0000313" key="2">
    <source>
        <dbReference type="EMBL" id="KKB84730.1"/>
    </source>
</evidence>
<dbReference type="STRING" id="1121477.SAMN02745223_02948"/>
<dbReference type="Proteomes" id="UP000033608">
    <property type="component" value="Unassembled WGS sequence"/>
</dbReference>
<evidence type="ECO:0000313" key="3">
    <source>
        <dbReference type="EMBL" id="SHF54959.1"/>
    </source>
</evidence>
<feature type="compositionally biased region" description="Basic and acidic residues" evidence="1">
    <location>
        <begin position="60"/>
        <end position="72"/>
    </location>
</feature>
<evidence type="ECO:0000313" key="4">
    <source>
        <dbReference type="Proteomes" id="UP000033608"/>
    </source>
</evidence>
<dbReference type="EMBL" id="LAJF01000068">
    <property type="protein sequence ID" value="KKB84730.1"/>
    <property type="molecule type" value="Genomic_DNA"/>
</dbReference>
<dbReference type="Proteomes" id="UP000184533">
    <property type="component" value="Unassembled WGS sequence"/>
</dbReference>
<dbReference type="AlphaFoldDB" id="A0A0F5LQT4"/>
<name>A0A0F5LQT4_9HYPH</name>
<accession>A0A0F5LQT4</accession>
<gene>
    <name evidence="3" type="ORF">SAMN02745223_02948</name>
    <name evidence="2" type="ORF">VW29_09740</name>
</gene>
<keyword evidence="4" id="KW-1185">Reference proteome</keyword>
<proteinExistence type="predicted"/>
<reference evidence="2 4" key="1">
    <citation type="submission" date="2015-03" db="EMBL/GenBank/DDBJ databases">
        <authorList>
            <person name="Hassan Y.I."/>
            <person name="Lepp D."/>
            <person name="Zhou T."/>
        </authorList>
    </citation>
    <scope>NUCLEOTIDE SEQUENCE [LARGE SCALE GENOMIC DNA]</scope>
    <source>
        <strain evidence="2 4">DSM 17137</strain>
    </source>
</reference>
<feature type="compositionally biased region" description="Basic and acidic residues" evidence="1">
    <location>
        <begin position="38"/>
        <end position="47"/>
    </location>
</feature>
<sequence length="357" mass="39382">MPVDKPDTSLEPGPENAAARLRPTVIKPPAKTKTSDSVMERSEEADQRSTAAQMPPIDPATRKIRQENDRHKSTPSTLKPTALPGIERKRIEVGPAHLKKIAPLASPDVVRRAIRILETFVLDAATDRTAVLWGHQLQRQYSDLVSRTLELSHDDLLVKATGYINRMTAILTSIDIQAAADVPAGAGALRQYLKRLNSRIDTPDELESARVELDQLVRLMGSSLEPLLALKETLERHSRRVDDMGLEVEAAALAAEYLSTRFSERRQDLSRRFLERSMSLTQTVAQIRGSSSLRVVQIEQPLSLIAAIQNVALVTVPGWLGGLAAMTTVLRGRHKPTPTEAGELAYELSNIVQQLKV</sequence>
<dbReference type="EMBL" id="FQVC01000009">
    <property type="protein sequence ID" value="SHF54959.1"/>
    <property type="molecule type" value="Genomic_DNA"/>
</dbReference>
<dbReference type="OrthoDB" id="7595096at2"/>
<reference evidence="3 5" key="2">
    <citation type="submission" date="2016-11" db="EMBL/GenBank/DDBJ databases">
        <authorList>
            <person name="Jaros S."/>
            <person name="Januszkiewicz K."/>
            <person name="Wedrychowicz H."/>
        </authorList>
    </citation>
    <scope>NUCLEOTIDE SEQUENCE [LARGE SCALE GENOMIC DNA]</scope>
    <source>
        <strain evidence="3 5">DSM 17137</strain>
    </source>
</reference>
<dbReference type="PATRIC" id="fig|1121477.3.peg.3056"/>
<organism evidence="2 4">
    <name type="scientific">Devosia limi DSM 17137</name>
    <dbReference type="NCBI Taxonomy" id="1121477"/>
    <lineage>
        <taxon>Bacteria</taxon>
        <taxon>Pseudomonadati</taxon>
        <taxon>Pseudomonadota</taxon>
        <taxon>Alphaproteobacteria</taxon>
        <taxon>Hyphomicrobiales</taxon>
        <taxon>Devosiaceae</taxon>
        <taxon>Devosia</taxon>
    </lineage>
</organism>
<protein>
    <submittedName>
        <fullName evidence="2">Uncharacterized protein</fullName>
    </submittedName>
</protein>
<evidence type="ECO:0000256" key="1">
    <source>
        <dbReference type="SAM" id="MobiDB-lite"/>
    </source>
</evidence>
<evidence type="ECO:0000313" key="5">
    <source>
        <dbReference type="Proteomes" id="UP000184533"/>
    </source>
</evidence>